<dbReference type="EMBL" id="LLXE01000354">
    <property type="protein sequence ID" value="KUM57557.1"/>
    <property type="molecule type" value="Genomic_DNA"/>
</dbReference>
<keyword evidence="3" id="KW-1185">Reference proteome</keyword>
<gene>
    <name evidence="2" type="ORF">ACN42_g9621</name>
</gene>
<comment type="caution">
    <text evidence="2">The sequence shown here is derived from an EMBL/GenBank/DDBJ whole genome shotgun (WGS) entry which is preliminary data.</text>
</comment>
<feature type="region of interest" description="Disordered" evidence="1">
    <location>
        <begin position="117"/>
        <end position="137"/>
    </location>
</feature>
<protein>
    <submittedName>
        <fullName evidence="2">Uncharacterized protein</fullName>
    </submittedName>
</protein>
<feature type="compositionally biased region" description="Polar residues" evidence="1">
    <location>
        <begin position="128"/>
        <end position="137"/>
    </location>
</feature>
<feature type="region of interest" description="Disordered" evidence="1">
    <location>
        <begin position="1"/>
        <end position="52"/>
    </location>
</feature>
<accession>A0A101MBL1</accession>
<feature type="compositionally biased region" description="Basic residues" evidence="1">
    <location>
        <begin position="13"/>
        <end position="23"/>
    </location>
</feature>
<evidence type="ECO:0000256" key="1">
    <source>
        <dbReference type="SAM" id="MobiDB-lite"/>
    </source>
</evidence>
<proteinExistence type="predicted"/>
<dbReference type="AlphaFoldDB" id="A0A101MBL1"/>
<dbReference type="Proteomes" id="UP000055045">
    <property type="component" value="Unassembled WGS sequence"/>
</dbReference>
<evidence type="ECO:0000313" key="2">
    <source>
        <dbReference type="EMBL" id="KUM57557.1"/>
    </source>
</evidence>
<organism evidence="2 3">
    <name type="scientific">Penicillium freii</name>
    <dbReference type="NCBI Taxonomy" id="48697"/>
    <lineage>
        <taxon>Eukaryota</taxon>
        <taxon>Fungi</taxon>
        <taxon>Dikarya</taxon>
        <taxon>Ascomycota</taxon>
        <taxon>Pezizomycotina</taxon>
        <taxon>Eurotiomycetes</taxon>
        <taxon>Eurotiomycetidae</taxon>
        <taxon>Eurotiales</taxon>
        <taxon>Aspergillaceae</taxon>
        <taxon>Penicillium</taxon>
    </lineage>
</organism>
<sequence length="137" mass="15571">MTCRPPPQSTSAYRRKTQRRRGREHAATSCLRTNARKRPPPSHPAQAEHQIDPLLRLKATGVKDVADEKVLLLLSHIDEIPGTIQALRCQAEMHDTEAVRELVRRNQAFHRDRVPDIAGHNEAPLQHISLQNQDDTD</sequence>
<evidence type="ECO:0000313" key="3">
    <source>
        <dbReference type="Proteomes" id="UP000055045"/>
    </source>
</evidence>
<name>A0A101MBL1_PENFR</name>
<reference evidence="2 3" key="1">
    <citation type="submission" date="2015-10" db="EMBL/GenBank/DDBJ databases">
        <title>Genome sequencing of Penicillium freii.</title>
        <authorList>
            <person name="Nguyen H.D."/>
            <person name="Visagie C.M."/>
            <person name="Seifert K.A."/>
        </authorList>
    </citation>
    <scope>NUCLEOTIDE SEQUENCE [LARGE SCALE GENOMIC DNA]</scope>
    <source>
        <strain evidence="2 3">DAOM 242723</strain>
    </source>
</reference>